<proteinExistence type="predicted"/>
<protein>
    <submittedName>
        <fullName evidence="2">Uncharacterized protein</fullName>
    </submittedName>
</protein>
<feature type="region of interest" description="Disordered" evidence="1">
    <location>
        <begin position="52"/>
        <end position="96"/>
    </location>
</feature>
<sequence length="164" mass="18712">MNQHLLRFSLVASALVPWIYIQQLWHTIKLDDSKDKFKFFIDTKEFQFSADDFPHVPMTHSHPIDSTKGTHRTPSAPRPPNPVEHQGESSTPRKSTIIRIPIRRQSDPETLIPTAAEIDITNPDEATQMSNATARSLKDLEAQESVKTVEERLVDEELEKIMEG</sequence>
<accession>A0ABQ5BUY6</accession>
<dbReference type="Proteomes" id="UP001151760">
    <property type="component" value="Unassembled WGS sequence"/>
</dbReference>
<evidence type="ECO:0000313" key="3">
    <source>
        <dbReference type="Proteomes" id="UP001151760"/>
    </source>
</evidence>
<reference evidence="2" key="1">
    <citation type="journal article" date="2022" name="Int. J. Mol. Sci.">
        <title>Draft Genome of Tanacetum Coccineum: Genomic Comparison of Closely Related Tanacetum-Family Plants.</title>
        <authorList>
            <person name="Yamashiro T."/>
            <person name="Shiraishi A."/>
            <person name="Nakayama K."/>
            <person name="Satake H."/>
        </authorList>
    </citation>
    <scope>NUCLEOTIDE SEQUENCE</scope>
</reference>
<comment type="caution">
    <text evidence="2">The sequence shown here is derived from an EMBL/GenBank/DDBJ whole genome shotgun (WGS) entry which is preliminary data.</text>
</comment>
<dbReference type="EMBL" id="BQNB010013610">
    <property type="protein sequence ID" value="GJT18079.1"/>
    <property type="molecule type" value="Genomic_DNA"/>
</dbReference>
<evidence type="ECO:0000256" key="1">
    <source>
        <dbReference type="SAM" id="MobiDB-lite"/>
    </source>
</evidence>
<evidence type="ECO:0000313" key="2">
    <source>
        <dbReference type="EMBL" id="GJT18079.1"/>
    </source>
</evidence>
<keyword evidence="3" id="KW-1185">Reference proteome</keyword>
<gene>
    <name evidence="2" type="ORF">Tco_0876785</name>
</gene>
<organism evidence="2 3">
    <name type="scientific">Tanacetum coccineum</name>
    <dbReference type="NCBI Taxonomy" id="301880"/>
    <lineage>
        <taxon>Eukaryota</taxon>
        <taxon>Viridiplantae</taxon>
        <taxon>Streptophyta</taxon>
        <taxon>Embryophyta</taxon>
        <taxon>Tracheophyta</taxon>
        <taxon>Spermatophyta</taxon>
        <taxon>Magnoliopsida</taxon>
        <taxon>eudicotyledons</taxon>
        <taxon>Gunneridae</taxon>
        <taxon>Pentapetalae</taxon>
        <taxon>asterids</taxon>
        <taxon>campanulids</taxon>
        <taxon>Asterales</taxon>
        <taxon>Asteraceae</taxon>
        <taxon>Asteroideae</taxon>
        <taxon>Anthemideae</taxon>
        <taxon>Anthemidinae</taxon>
        <taxon>Tanacetum</taxon>
    </lineage>
</organism>
<reference evidence="2" key="2">
    <citation type="submission" date="2022-01" db="EMBL/GenBank/DDBJ databases">
        <authorList>
            <person name="Yamashiro T."/>
            <person name="Shiraishi A."/>
            <person name="Satake H."/>
            <person name="Nakayama K."/>
        </authorList>
    </citation>
    <scope>NUCLEOTIDE SEQUENCE</scope>
</reference>
<name>A0ABQ5BUY6_9ASTR</name>